<accession>A0A2W1HTQ4</accession>
<evidence type="ECO:0000256" key="1">
    <source>
        <dbReference type="SAM" id="MobiDB-lite"/>
    </source>
</evidence>
<sequence>MISTNTPSGLGAQGGTLSRHYMDTGISKHNWAVIDPFEKQWSEIYYNTPVPKDDISYMEQLRSLPQKPDFENIELFARTDDEDTISTDVDDIIQFCKDLKKSDLDEQTREFIWLDDRTYTAYFPNMMSSSSHGNTRRKISSLDGHVINAHMSSSYEKPATSPIPGGNEAPCARRPSARYSPPSRSYNVPLTAKTLYNALKEKRFDHESLPDADRRLIYMPDPEPPDFFALTETVPRHQHGALRTAIAQHLAFSPLLEVNLSTSDIFIFQLDLHLPFFAMRTDAYHRNHTTTKLRREWIDLSFIAQVLPGSDKDGELGIYPAQVSVTMCGTSARHYTVYGFEDTDFDKDHGPAGDEEDDDDSTYIGVQHDQIIRGKQDANFPIWDPREYFLTTLKSRVRQIRNEWDRLVRTIERAYMSCTCHLLYWYQTMLQRLQILLPVLKATTDLWDNFVAPGGDILYFTTTTSPSCAPRIRNMLAAIRKDFEKLKALYKTLSQIQEQCEKGESSVEAQMMQQNNNNADLMILYICPVSVVSSFFSIDTPIMAFKRNLISFLGSTIVLMLIVQLLRLVKARQAYRPQWWRVIFTRGNQALQGDRNNIMRNIAGIRSVRRTRTV</sequence>
<evidence type="ECO:0000313" key="4">
    <source>
        <dbReference type="Proteomes" id="UP000249757"/>
    </source>
</evidence>
<protein>
    <submittedName>
        <fullName evidence="3">Uncharacterized protein</fullName>
    </submittedName>
</protein>
<evidence type="ECO:0000313" key="3">
    <source>
        <dbReference type="EMBL" id="KAI1518899.1"/>
    </source>
</evidence>
<keyword evidence="2" id="KW-0812">Transmembrane</keyword>
<feature type="region of interest" description="Disordered" evidence="1">
    <location>
        <begin position="154"/>
        <end position="183"/>
    </location>
</feature>
<keyword evidence="2" id="KW-0472">Membrane</keyword>
<dbReference type="EMBL" id="NRDI02000002">
    <property type="protein sequence ID" value="KAI1518899.1"/>
    <property type="molecule type" value="Genomic_DNA"/>
</dbReference>
<gene>
    <name evidence="3" type="ORF">Ptr86124_002027</name>
</gene>
<name>A0A2W1HTQ4_9PLEO</name>
<feature type="transmembrane region" description="Helical" evidence="2">
    <location>
        <begin position="550"/>
        <end position="569"/>
    </location>
</feature>
<dbReference type="AlphaFoldDB" id="A0A2W1HTQ4"/>
<organism evidence="3 4">
    <name type="scientific">Pyrenophora tritici-repentis</name>
    <dbReference type="NCBI Taxonomy" id="45151"/>
    <lineage>
        <taxon>Eukaryota</taxon>
        <taxon>Fungi</taxon>
        <taxon>Dikarya</taxon>
        <taxon>Ascomycota</taxon>
        <taxon>Pezizomycotina</taxon>
        <taxon>Dothideomycetes</taxon>
        <taxon>Pleosporomycetidae</taxon>
        <taxon>Pleosporales</taxon>
        <taxon>Pleosporineae</taxon>
        <taxon>Pleosporaceae</taxon>
        <taxon>Pyrenophora</taxon>
    </lineage>
</organism>
<reference evidence="4" key="1">
    <citation type="journal article" date="2022" name="Microb. Genom.">
        <title>A global pangenome for the wheat fungal pathogen Pyrenophora tritici-repentis and prediction of effector protein structural homology.</title>
        <authorList>
            <person name="Moolhuijzen P.M."/>
            <person name="See P.T."/>
            <person name="Shi G."/>
            <person name="Powell H.R."/>
            <person name="Cockram J."/>
            <person name="Jorgensen L.N."/>
            <person name="Benslimane H."/>
            <person name="Strelkov S.E."/>
            <person name="Turner J."/>
            <person name="Liu Z."/>
            <person name="Moffat C.S."/>
        </authorList>
    </citation>
    <scope>NUCLEOTIDE SEQUENCE [LARGE SCALE GENOMIC DNA]</scope>
</reference>
<evidence type="ECO:0000256" key="2">
    <source>
        <dbReference type="SAM" id="Phobius"/>
    </source>
</evidence>
<dbReference type="Proteomes" id="UP000249757">
    <property type="component" value="Unassembled WGS sequence"/>
</dbReference>
<feature type="compositionally biased region" description="Low complexity" evidence="1">
    <location>
        <begin position="169"/>
        <end position="183"/>
    </location>
</feature>
<keyword evidence="4" id="KW-1185">Reference proteome</keyword>
<dbReference type="OrthoDB" id="5428055at2759"/>
<comment type="caution">
    <text evidence="3">The sequence shown here is derived from an EMBL/GenBank/DDBJ whole genome shotgun (WGS) entry which is preliminary data.</text>
</comment>
<keyword evidence="2" id="KW-1133">Transmembrane helix</keyword>
<proteinExistence type="predicted"/>